<evidence type="ECO:0000256" key="1">
    <source>
        <dbReference type="SAM" id="SignalP"/>
    </source>
</evidence>
<name>A0A6A6ZAA8_9PLEO</name>
<dbReference type="Proteomes" id="UP000799424">
    <property type="component" value="Unassembled WGS sequence"/>
</dbReference>
<gene>
    <name evidence="2" type="ORF">CC86DRAFT_389218</name>
</gene>
<evidence type="ECO:0000313" key="2">
    <source>
        <dbReference type="EMBL" id="KAF2818042.1"/>
    </source>
</evidence>
<protein>
    <submittedName>
        <fullName evidence="2">Uncharacterized protein</fullName>
    </submittedName>
</protein>
<sequence>MRIFLTAVYTALVMGQVHTTKLSYPSVEVLVYPASDRIDVHVKLAAPQSDLNSTASNIQLKTSKTPSLIDLAAFSSSSSTRGQSALLGVIVVAIVSMLEV</sequence>
<feature type="signal peptide" evidence="1">
    <location>
        <begin position="1"/>
        <end position="19"/>
    </location>
</feature>
<keyword evidence="1" id="KW-0732">Signal</keyword>
<keyword evidence="3" id="KW-1185">Reference proteome</keyword>
<proteinExistence type="predicted"/>
<dbReference type="AlphaFoldDB" id="A0A6A6ZAA8"/>
<dbReference type="EMBL" id="MU006271">
    <property type="protein sequence ID" value="KAF2818042.1"/>
    <property type="molecule type" value="Genomic_DNA"/>
</dbReference>
<organism evidence="2 3">
    <name type="scientific">Ophiobolus disseminans</name>
    <dbReference type="NCBI Taxonomy" id="1469910"/>
    <lineage>
        <taxon>Eukaryota</taxon>
        <taxon>Fungi</taxon>
        <taxon>Dikarya</taxon>
        <taxon>Ascomycota</taxon>
        <taxon>Pezizomycotina</taxon>
        <taxon>Dothideomycetes</taxon>
        <taxon>Pleosporomycetidae</taxon>
        <taxon>Pleosporales</taxon>
        <taxon>Pleosporineae</taxon>
        <taxon>Phaeosphaeriaceae</taxon>
        <taxon>Ophiobolus</taxon>
    </lineage>
</organism>
<evidence type="ECO:0000313" key="3">
    <source>
        <dbReference type="Proteomes" id="UP000799424"/>
    </source>
</evidence>
<accession>A0A6A6ZAA8</accession>
<reference evidence="2" key="1">
    <citation type="journal article" date="2020" name="Stud. Mycol.">
        <title>101 Dothideomycetes genomes: a test case for predicting lifestyles and emergence of pathogens.</title>
        <authorList>
            <person name="Haridas S."/>
            <person name="Albert R."/>
            <person name="Binder M."/>
            <person name="Bloem J."/>
            <person name="Labutti K."/>
            <person name="Salamov A."/>
            <person name="Andreopoulos B."/>
            <person name="Baker S."/>
            <person name="Barry K."/>
            <person name="Bills G."/>
            <person name="Bluhm B."/>
            <person name="Cannon C."/>
            <person name="Castanera R."/>
            <person name="Culley D."/>
            <person name="Daum C."/>
            <person name="Ezra D."/>
            <person name="Gonzalez J."/>
            <person name="Henrissat B."/>
            <person name="Kuo A."/>
            <person name="Liang C."/>
            <person name="Lipzen A."/>
            <person name="Lutzoni F."/>
            <person name="Magnuson J."/>
            <person name="Mondo S."/>
            <person name="Nolan M."/>
            <person name="Ohm R."/>
            <person name="Pangilinan J."/>
            <person name="Park H.-J."/>
            <person name="Ramirez L."/>
            <person name="Alfaro M."/>
            <person name="Sun H."/>
            <person name="Tritt A."/>
            <person name="Yoshinaga Y."/>
            <person name="Zwiers L.-H."/>
            <person name="Turgeon B."/>
            <person name="Goodwin S."/>
            <person name="Spatafora J."/>
            <person name="Crous P."/>
            <person name="Grigoriev I."/>
        </authorList>
    </citation>
    <scope>NUCLEOTIDE SEQUENCE</scope>
    <source>
        <strain evidence="2">CBS 113818</strain>
    </source>
</reference>
<feature type="chain" id="PRO_5025674547" evidence="1">
    <location>
        <begin position="20"/>
        <end position="100"/>
    </location>
</feature>